<keyword evidence="1" id="KW-1133">Transmembrane helix</keyword>
<evidence type="ECO:0000256" key="1">
    <source>
        <dbReference type="SAM" id="Phobius"/>
    </source>
</evidence>
<feature type="transmembrane region" description="Helical" evidence="1">
    <location>
        <begin position="20"/>
        <end position="40"/>
    </location>
</feature>
<evidence type="ECO:0000313" key="3">
    <source>
        <dbReference type="Proteomes" id="UP000462363"/>
    </source>
</evidence>
<organism evidence="2 3">
    <name type="scientific">Clostridium scindens (strain JCM 10418 / VPI 12708)</name>
    <dbReference type="NCBI Taxonomy" id="29347"/>
    <lineage>
        <taxon>Bacteria</taxon>
        <taxon>Bacillati</taxon>
        <taxon>Bacillota</taxon>
        <taxon>Clostridia</taxon>
        <taxon>Lachnospirales</taxon>
        <taxon>Lachnospiraceae</taxon>
    </lineage>
</organism>
<accession>A0A844F3Z7</accession>
<evidence type="ECO:0000313" key="2">
    <source>
        <dbReference type="EMBL" id="MSS40828.1"/>
    </source>
</evidence>
<comment type="caution">
    <text evidence="2">The sequence shown here is derived from an EMBL/GenBank/DDBJ whole genome shotgun (WGS) entry which is preliminary data.</text>
</comment>
<dbReference type="RefSeq" id="WP_009249523.1">
    <property type="nucleotide sequence ID" value="NZ_AP024846.1"/>
</dbReference>
<sequence>MGETVKLQGKNRMTGSLAGFAISIVIGLGFYFGLTALSGLNQTFDYKNLVSGILDSVPKQIAWFFMNFTEAQFYASIFASVGIILGGFVAGFSH</sequence>
<dbReference type="AlphaFoldDB" id="A0A844F3Z7"/>
<reference evidence="2 3" key="1">
    <citation type="submission" date="2019-08" db="EMBL/GenBank/DDBJ databases">
        <title>In-depth cultivation of the pig gut microbiome towards novel bacterial diversity and tailored functional studies.</title>
        <authorList>
            <person name="Wylensek D."/>
            <person name="Hitch T.C.A."/>
            <person name="Clavel T."/>
        </authorList>
    </citation>
    <scope>NUCLEOTIDE SEQUENCE [LARGE SCALE GENOMIC DNA]</scope>
    <source>
        <strain evidence="2 3">BL-389-WT-3D</strain>
    </source>
</reference>
<keyword evidence="1" id="KW-0472">Membrane</keyword>
<name>A0A844F3Z7_CLOSV</name>
<feature type="transmembrane region" description="Helical" evidence="1">
    <location>
        <begin position="73"/>
        <end position="92"/>
    </location>
</feature>
<dbReference type="EMBL" id="VUMB01000020">
    <property type="protein sequence ID" value="MSS40828.1"/>
    <property type="molecule type" value="Genomic_DNA"/>
</dbReference>
<protein>
    <submittedName>
        <fullName evidence="2">Uncharacterized protein</fullName>
    </submittedName>
</protein>
<keyword evidence="1" id="KW-0812">Transmembrane</keyword>
<dbReference type="Proteomes" id="UP000462363">
    <property type="component" value="Unassembled WGS sequence"/>
</dbReference>
<gene>
    <name evidence="2" type="ORF">FYJ37_10820</name>
</gene>
<proteinExistence type="predicted"/>